<dbReference type="InterPro" id="IPR011600">
    <property type="entry name" value="Pept_C14_caspase"/>
</dbReference>
<gene>
    <name evidence="9" type="primary">AUGUSTUS-3.0.2_14026</name>
    <name evidence="9" type="ORF">TcasGA2_TC014026</name>
</gene>
<dbReference type="GO" id="GO:0006915">
    <property type="term" value="P:apoptotic process"/>
    <property type="evidence" value="ECO:0000318"/>
    <property type="project" value="GO_Central"/>
</dbReference>
<evidence type="ECO:0000256" key="5">
    <source>
        <dbReference type="SAM" id="MobiDB-lite"/>
    </source>
</evidence>
<dbReference type="Pfam" id="PF23725">
    <property type="entry name" value="Dredd_N"/>
    <property type="match status" value="1"/>
</dbReference>
<dbReference type="InterPro" id="IPR029030">
    <property type="entry name" value="Caspase-like_dom_sf"/>
</dbReference>
<evidence type="ECO:0000259" key="8">
    <source>
        <dbReference type="PROSITE" id="PS50208"/>
    </source>
</evidence>
<dbReference type="InterPro" id="IPR002138">
    <property type="entry name" value="Pept_C14_p10"/>
</dbReference>
<dbReference type="Proteomes" id="UP000007266">
    <property type="component" value="Linkage group 5"/>
</dbReference>
<dbReference type="PROSITE" id="PS50168">
    <property type="entry name" value="DED"/>
    <property type="match status" value="1"/>
</dbReference>
<dbReference type="GO" id="GO:0097194">
    <property type="term" value="P:execution phase of apoptosis"/>
    <property type="evidence" value="ECO:0000318"/>
    <property type="project" value="GO_Central"/>
</dbReference>
<feature type="compositionally biased region" description="Polar residues" evidence="5">
    <location>
        <begin position="1"/>
        <end position="11"/>
    </location>
</feature>
<evidence type="ECO:0000313" key="10">
    <source>
        <dbReference type="Proteomes" id="UP000007266"/>
    </source>
</evidence>
<dbReference type="InterPro" id="IPR056259">
    <property type="entry name" value="Dredd_N"/>
</dbReference>
<evidence type="ECO:0000256" key="3">
    <source>
        <dbReference type="ARBA" id="ARBA00022737"/>
    </source>
</evidence>
<dbReference type="FunCoup" id="D6WJH5">
    <property type="interactions" value="248"/>
</dbReference>
<dbReference type="PANTHER" id="PTHR48169:SF7">
    <property type="entry name" value="CASPASE 10"/>
    <property type="match status" value="1"/>
</dbReference>
<dbReference type="InterPro" id="IPR015917">
    <property type="entry name" value="Pept_C14A"/>
</dbReference>
<organism evidence="9 10">
    <name type="scientific">Tribolium castaneum</name>
    <name type="common">Red flour beetle</name>
    <dbReference type="NCBI Taxonomy" id="7070"/>
    <lineage>
        <taxon>Eukaryota</taxon>
        <taxon>Metazoa</taxon>
        <taxon>Ecdysozoa</taxon>
        <taxon>Arthropoda</taxon>
        <taxon>Hexapoda</taxon>
        <taxon>Insecta</taxon>
        <taxon>Pterygota</taxon>
        <taxon>Neoptera</taxon>
        <taxon>Endopterygota</taxon>
        <taxon>Coleoptera</taxon>
        <taxon>Polyphaga</taxon>
        <taxon>Cucujiformia</taxon>
        <taxon>Tenebrionidae</taxon>
        <taxon>Tenebrionidae incertae sedis</taxon>
        <taxon>Tribolium</taxon>
    </lineage>
</organism>
<dbReference type="OMA" id="HGFEGAV"/>
<dbReference type="GO" id="GO:0043525">
    <property type="term" value="P:positive regulation of neuron apoptotic process"/>
    <property type="evidence" value="ECO:0000318"/>
    <property type="project" value="GO_Central"/>
</dbReference>
<feature type="domain" description="Caspase family p20" evidence="8">
    <location>
        <begin position="318"/>
        <end position="455"/>
    </location>
</feature>
<dbReference type="SUPFAM" id="SSF52129">
    <property type="entry name" value="Caspase-like"/>
    <property type="match status" value="1"/>
</dbReference>
<accession>D6WJH5</accession>
<evidence type="ECO:0000256" key="1">
    <source>
        <dbReference type="ARBA" id="ARBA00010134"/>
    </source>
</evidence>
<dbReference type="EMBL" id="KQ971342">
    <property type="protein sequence ID" value="EFA04648.1"/>
    <property type="molecule type" value="Genomic_DNA"/>
</dbReference>
<dbReference type="InterPro" id="IPR056260">
    <property type="entry name" value="Dredd_2nd"/>
</dbReference>
<feature type="compositionally biased region" description="Acidic residues" evidence="5">
    <location>
        <begin position="12"/>
        <end position="23"/>
    </location>
</feature>
<proteinExistence type="inferred from homology"/>
<dbReference type="PROSITE" id="PS50207">
    <property type="entry name" value="CASPASE_P10"/>
    <property type="match status" value="1"/>
</dbReference>
<dbReference type="eggNOG" id="KOG3573">
    <property type="taxonomic scope" value="Eukaryota"/>
</dbReference>
<dbReference type="GO" id="GO:0051604">
    <property type="term" value="P:protein maturation"/>
    <property type="evidence" value="ECO:0007669"/>
    <property type="project" value="UniProtKB-ARBA"/>
</dbReference>
<comment type="similarity">
    <text evidence="1 4">Belongs to the peptidase C14A family.</text>
</comment>
<dbReference type="STRING" id="7070.D6WJH5"/>
<dbReference type="GO" id="GO:0005737">
    <property type="term" value="C:cytoplasm"/>
    <property type="evidence" value="ECO:0000318"/>
    <property type="project" value="GO_Central"/>
</dbReference>
<dbReference type="PROSITE" id="PS50208">
    <property type="entry name" value="CASPASE_P20"/>
    <property type="match status" value="1"/>
</dbReference>
<dbReference type="HOGENOM" id="CLU_036904_4_2_1"/>
<evidence type="ECO:0000256" key="4">
    <source>
        <dbReference type="RuleBase" id="RU003971"/>
    </source>
</evidence>
<evidence type="ECO:0000259" key="6">
    <source>
        <dbReference type="PROSITE" id="PS50168"/>
    </source>
</evidence>
<dbReference type="GO" id="GO:0004197">
    <property type="term" value="F:cysteine-type endopeptidase activity"/>
    <property type="evidence" value="ECO:0000318"/>
    <property type="project" value="GO_Central"/>
</dbReference>
<dbReference type="GO" id="GO:0008047">
    <property type="term" value="F:enzyme activator activity"/>
    <property type="evidence" value="ECO:0000318"/>
    <property type="project" value="GO_Central"/>
</dbReference>
<dbReference type="SMART" id="SM00115">
    <property type="entry name" value="CASc"/>
    <property type="match status" value="1"/>
</dbReference>
<dbReference type="Pfam" id="PF23724">
    <property type="entry name" value="Dredd_2nd"/>
    <property type="match status" value="1"/>
</dbReference>
<dbReference type="InterPro" id="IPR001309">
    <property type="entry name" value="Pept_C14_p20"/>
</dbReference>
<feature type="domain" description="Caspase family p10" evidence="7">
    <location>
        <begin position="475"/>
        <end position="565"/>
    </location>
</feature>
<sequence length="568" mass="64960">MGGLFSSQGNDYSDDSCSEEESNEVSCKNQPTFDEDNCLDSTDTIDASLSQPAMPITLNVDQVMSIENDLDDYEKVALVFLIYEDPKSAFVQLTKLLQGSHDKLLYNWAIHENLAGRKWQEKLVEALCIIQNYQIISSLGFKREDLTARFLPHHIFTYAYVNKVRKALYFVCEALQQKDVENLLNLACKDFREKGLDFKCINAQFLELYLLHWETVGYVKLDDLSNLCRVLKQIDQLDICDKLREIVPIVHKSAESRSVDKRVDSSESEKRQSVSVFEGILDPKSSLLSLASLETSHISADNAAFVSDENKYFIDPERPGICLIINQENFYREVDRKYRHLLPRRDNKLELRIGTQYDRDKLEATFRQFGFKTIVENNLTHLEMLRKIEEVVQSVNDESSLFISIMSHGDVGVVYGVNSCQVDVKAIKRVMCTKNRPHLSGKPKVLILQSCQGTRCQKIQSDDDDIETDGPSSPVQESVPPIADLFTFWATVPGYGAIRNKKTGSWFIQSLCGKMKELGHKYHFDDICTSVIGDVSRKKWCQEKDEVAMVPEKESTFRKLFYLPPVRV</sequence>
<name>D6WJH5_TRICA</name>
<dbReference type="MEROPS" id="C14.040"/>
<protein>
    <submittedName>
        <fullName evidence="9">Death related ced-3/Nedd2-like protein</fullName>
    </submittedName>
</protein>
<dbReference type="PRINTS" id="PR00376">
    <property type="entry name" value="IL1BCENZYME"/>
</dbReference>
<dbReference type="GO" id="GO:0006508">
    <property type="term" value="P:proteolysis"/>
    <property type="evidence" value="ECO:0000318"/>
    <property type="project" value="GO_Central"/>
</dbReference>
<dbReference type="InterPro" id="IPR001875">
    <property type="entry name" value="DED_dom"/>
</dbReference>
<reference evidence="9 10" key="2">
    <citation type="journal article" date="2010" name="Nucleic Acids Res.">
        <title>BeetleBase in 2010: revisions to provide comprehensive genomic information for Tribolium castaneum.</title>
        <authorList>
            <person name="Kim H.S."/>
            <person name="Murphy T."/>
            <person name="Xia J."/>
            <person name="Caragea D."/>
            <person name="Park Y."/>
            <person name="Beeman R.W."/>
            <person name="Lorenzen M.D."/>
            <person name="Butcher S."/>
            <person name="Manak J.R."/>
            <person name="Brown S.J."/>
        </authorList>
    </citation>
    <scope>GENOME REANNOTATION</scope>
    <source>
        <strain evidence="9 10">Georgia GA2</strain>
    </source>
</reference>
<keyword evidence="2" id="KW-0053">Apoptosis</keyword>
<evidence type="ECO:0000259" key="7">
    <source>
        <dbReference type="PROSITE" id="PS50207"/>
    </source>
</evidence>
<keyword evidence="10" id="KW-1185">Reference proteome</keyword>
<evidence type="ECO:0000313" key="9">
    <source>
        <dbReference type="EMBL" id="EFA04648.1"/>
    </source>
</evidence>
<feature type="region of interest" description="Disordered" evidence="5">
    <location>
        <begin position="1"/>
        <end position="33"/>
    </location>
</feature>
<reference evidence="9 10" key="1">
    <citation type="journal article" date="2008" name="Nature">
        <title>The genome of the model beetle and pest Tribolium castaneum.</title>
        <authorList>
            <consortium name="Tribolium Genome Sequencing Consortium"/>
            <person name="Richards S."/>
            <person name="Gibbs R.A."/>
            <person name="Weinstock G.M."/>
            <person name="Brown S.J."/>
            <person name="Denell R."/>
            <person name="Beeman R.W."/>
            <person name="Gibbs R."/>
            <person name="Beeman R.W."/>
            <person name="Brown S.J."/>
            <person name="Bucher G."/>
            <person name="Friedrich M."/>
            <person name="Grimmelikhuijzen C.J."/>
            <person name="Klingler M."/>
            <person name="Lorenzen M."/>
            <person name="Richards S."/>
            <person name="Roth S."/>
            <person name="Schroder R."/>
            <person name="Tautz D."/>
            <person name="Zdobnov E.M."/>
            <person name="Muzny D."/>
            <person name="Gibbs R.A."/>
            <person name="Weinstock G.M."/>
            <person name="Attaway T."/>
            <person name="Bell S."/>
            <person name="Buhay C.J."/>
            <person name="Chandrabose M.N."/>
            <person name="Chavez D."/>
            <person name="Clerk-Blankenburg K.P."/>
            <person name="Cree A."/>
            <person name="Dao M."/>
            <person name="Davis C."/>
            <person name="Chacko J."/>
            <person name="Dinh H."/>
            <person name="Dugan-Rocha S."/>
            <person name="Fowler G."/>
            <person name="Garner T.T."/>
            <person name="Garnes J."/>
            <person name="Gnirke A."/>
            <person name="Hawes A."/>
            <person name="Hernandez J."/>
            <person name="Hines S."/>
            <person name="Holder M."/>
            <person name="Hume J."/>
            <person name="Jhangiani S.N."/>
            <person name="Joshi V."/>
            <person name="Khan Z.M."/>
            <person name="Jackson L."/>
            <person name="Kovar C."/>
            <person name="Kowis A."/>
            <person name="Lee S."/>
            <person name="Lewis L.R."/>
            <person name="Margolis J."/>
            <person name="Morgan M."/>
            <person name="Nazareth L.V."/>
            <person name="Nguyen N."/>
            <person name="Okwuonu G."/>
            <person name="Parker D."/>
            <person name="Richards S."/>
            <person name="Ruiz S.J."/>
            <person name="Santibanez J."/>
            <person name="Savard J."/>
            <person name="Scherer S.E."/>
            <person name="Schneider B."/>
            <person name="Sodergren E."/>
            <person name="Tautz D."/>
            <person name="Vattahil S."/>
            <person name="Villasana D."/>
            <person name="White C.S."/>
            <person name="Wright R."/>
            <person name="Park Y."/>
            <person name="Beeman R.W."/>
            <person name="Lord J."/>
            <person name="Oppert B."/>
            <person name="Lorenzen M."/>
            <person name="Brown S."/>
            <person name="Wang L."/>
            <person name="Savard J."/>
            <person name="Tautz D."/>
            <person name="Richards S."/>
            <person name="Weinstock G."/>
            <person name="Gibbs R.A."/>
            <person name="Liu Y."/>
            <person name="Worley K."/>
            <person name="Weinstock G."/>
            <person name="Elsik C.G."/>
            <person name="Reese J.T."/>
            <person name="Elhaik E."/>
            <person name="Landan G."/>
            <person name="Graur D."/>
            <person name="Arensburger P."/>
            <person name="Atkinson P."/>
            <person name="Beeman R.W."/>
            <person name="Beidler J."/>
            <person name="Brown S.J."/>
            <person name="Demuth J.P."/>
            <person name="Drury D.W."/>
            <person name="Du Y.Z."/>
            <person name="Fujiwara H."/>
            <person name="Lorenzen M."/>
            <person name="Maselli V."/>
            <person name="Osanai M."/>
            <person name="Park Y."/>
            <person name="Robertson H.M."/>
            <person name="Tu Z."/>
            <person name="Wang J.J."/>
            <person name="Wang S."/>
            <person name="Richards S."/>
            <person name="Song H."/>
            <person name="Zhang L."/>
            <person name="Sodergren E."/>
            <person name="Werner D."/>
            <person name="Stanke M."/>
            <person name="Morgenstern B."/>
            <person name="Solovyev V."/>
            <person name="Kosarev P."/>
            <person name="Brown G."/>
            <person name="Chen H.C."/>
            <person name="Ermolaeva O."/>
            <person name="Hlavina W."/>
            <person name="Kapustin Y."/>
            <person name="Kiryutin B."/>
            <person name="Kitts P."/>
            <person name="Maglott D."/>
            <person name="Pruitt K."/>
            <person name="Sapojnikov V."/>
            <person name="Souvorov A."/>
            <person name="Mackey A.J."/>
            <person name="Waterhouse R.M."/>
            <person name="Wyder S."/>
            <person name="Zdobnov E.M."/>
            <person name="Zdobnov E.M."/>
            <person name="Wyder S."/>
            <person name="Kriventseva E.V."/>
            <person name="Kadowaki T."/>
            <person name="Bork P."/>
            <person name="Aranda M."/>
            <person name="Bao R."/>
            <person name="Beermann A."/>
            <person name="Berns N."/>
            <person name="Bolognesi R."/>
            <person name="Bonneton F."/>
            <person name="Bopp D."/>
            <person name="Brown S.J."/>
            <person name="Bucher G."/>
            <person name="Butts T."/>
            <person name="Chaumot A."/>
            <person name="Denell R.E."/>
            <person name="Ferrier D.E."/>
            <person name="Friedrich M."/>
            <person name="Gordon C.M."/>
            <person name="Jindra M."/>
            <person name="Klingler M."/>
            <person name="Lan Q."/>
            <person name="Lattorff H.M."/>
            <person name="Laudet V."/>
            <person name="von Levetsow C."/>
            <person name="Liu Z."/>
            <person name="Lutz R."/>
            <person name="Lynch J.A."/>
            <person name="da Fonseca R.N."/>
            <person name="Posnien N."/>
            <person name="Reuter R."/>
            <person name="Roth S."/>
            <person name="Savard J."/>
            <person name="Schinko J.B."/>
            <person name="Schmitt C."/>
            <person name="Schoppmeier M."/>
            <person name="Schroder R."/>
            <person name="Shippy T.D."/>
            <person name="Simonnet F."/>
            <person name="Marques-Souza H."/>
            <person name="Tautz D."/>
            <person name="Tomoyasu Y."/>
            <person name="Trauner J."/>
            <person name="Van der Zee M."/>
            <person name="Vervoort M."/>
            <person name="Wittkopp N."/>
            <person name="Wimmer E.A."/>
            <person name="Yang X."/>
            <person name="Jones A.K."/>
            <person name="Sattelle D.B."/>
            <person name="Ebert P.R."/>
            <person name="Nelson D."/>
            <person name="Scott J.G."/>
            <person name="Beeman R.W."/>
            <person name="Muthukrishnan S."/>
            <person name="Kramer K.J."/>
            <person name="Arakane Y."/>
            <person name="Beeman R.W."/>
            <person name="Zhu Q."/>
            <person name="Hogenkamp D."/>
            <person name="Dixit R."/>
            <person name="Oppert B."/>
            <person name="Jiang H."/>
            <person name="Zou Z."/>
            <person name="Marshall J."/>
            <person name="Elpidina E."/>
            <person name="Vinokurov K."/>
            <person name="Oppert C."/>
            <person name="Zou Z."/>
            <person name="Evans J."/>
            <person name="Lu Z."/>
            <person name="Zhao P."/>
            <person name="Sumathipala N."/>
            <person name="Altincicek B."/>
            <person name="Vilcinskas A."/>
            <person name="Williams M."/>
            <person name="Hultmark D."/>
            <person name="Hetru C."/>
            <person name="Jiang H."/>
            <person name="Grimmelikhuijzen C.J."/>
            <person name="Hauser F."/>
            <person name="Cazzamali G."/>
            <person name="Williamson M."/>
            <person name="Park Y."/>
            <person name="Li B."/>
            <person name="Tanaka Y."/>
            <person name="Predel R."/>
            <person name="Neupert S."/>
            <person name="Schachtner J."/>
            <person name="Verleyen P."/>
            <person name="Raible F."/>
            <person name="Bork P."/>
            <person name="Friedrich M."/>
            <person name="Walden K.K."/>
            <person name="Robertson H.M."/>
            <person name="Angeli S."/>
            <person name="Foret S."/>
            <person name="Bucher G."/>
            <person name="Schuetz S."/>
            <person name="Maleszka R."/>
            <person name="Wimmer E.A."/>
            <person name="Beeman R.W."/>
            <person name="Lorenzen M."/>
            <person name="Tomoyasu Y."/>
            <person name="Miller S.C."/>
            <person name="Grossmann D."/>
            <person name="Bucher G."/>
        </authorList>
    </citation>
    <scope>NUCLEOTIDE SEQUENCE [LARGE SCALE GENOMIC DNA]</scope>
    <source>
        <strain evidence="9 10">Georgia GA2</strain>
    </source>
</reference>
<evidence type="ECO:0000256" key="2">
    <source>
        <dbReference type="ARBA" id="ARBA00022703"/>
    </source>
</evidence>
<keyword evidence="3" id="KW-0677">Repeat</keyword>
<dbReference type="PhylomeDB" id="D6WJH5"/>
<dbReference type="Pfam" id="PF00656">
    <property type="entry name" value="Peptidase_C14"/>
    <property type="match status" value="1"/>
</dbReference>
<feature type="domain" description="DED" evidence="6">
    <location>
        <begin position="163"/>
        <end position="245"/>
    </location>
</feature>
<dbReference type="AlphaFoldDB" id="D6WJH5"/>
<dbReference type="Gene3D" id="3.40.50.1460">
    <property type="match status" value="1"/>
</dbReference>
<dbReference type="PANTHER" id="PTHR48169">
    <property type="entry name" value="DED DOMAIN-CONTAINING PROTEIN"/>
    <property type="match status" value="1"/>
</dbReference>
<dbReference type="InParanoid" id="D6WJH5"/>